<gene>
    <name evidence="1" type="ORF">Q9R02_06030</name>
</gene>
<accession>A0ABT9IM92</accession>
<evidence type="ECO:0000313" key="1">
    <source>
        <dbReference type="EMBL" id="MDP5226706.1"/>
    </source>
</evidence>
<sequence>MATRSAFDAFWDEWNEDDAEGYPDPLQDLDSLGAWSMRQHMLNIGRDHFLRAYGGSDLWITLTSALVETDGLWTFERIRSHVIGDNPQLVDLFDLHQGPRQAELDLHLEGGGVAGHTTDAKHFLDFTSNLVHAISSASKHVQGYAKSRLPLLIEGASPGSVRVVLKSADAFVPTTQMIGAKPLFEDIRCDTSDSVALREVAYALTGASDADDIGDEALGNALHRLPSSAHRPLKNAIETALTADWEISGTVRQRGIGRRPVSLTKRGANRLKAVLSPARVIEQTEVLEGLFDGYRISESRMWLHHARRASALPILVPTNDLLQNVIRLGRLREAGNDVSVKVIVKITQKFSQSSGKVMSTARELVSIVQAQ</sequence>
<proteinExistence type="predicted"/>
<dbReference type="Proteomes" id="UP001232725">
    <property type="component" value="Unassembled WGS sequence"/>
</dbReference>
<protein>
    <submittedName>
        <fullName evidence="1">Uncharacterized protein</fullName>
    </submittedName>
</protein>
<evidence type="ECO:0000313" key="2">
    <source>
        <dbReference type="Proteomes" id="UP001232725"/>
    </source>
</evidence>
<organism evidence="1 2">
    <name type="scientific">Arthrobacter horti</name>
    <dbReference type="NCBI Taxonomy" id="3068273"/>
    <lineage>
        <taxon>Bacteria</taxon>
        <taxon>Bacillati</taxon>
        <taxon>Actinomycetota</taxon>
        <taxon>Actinomycetes</taxon>
        <taxon>Micrococcales</taxon>
        <taxon>Micrococcaceae</taxon>
        <taxon>Arthrobacter</taxon>
    </lineage>
</organism>
<keyword evidence="2" id="KW-1185">Reference proteome</keyword>
<name>A0ABT9IM92_9MICC</name>
<dbReference type="EMBL" id="JAVALS010000003">
    <property type="protein sequence ID" value="MDP5226706.1"/>
    <property type="molecule type" value="Genomic_DNA"/>
</dbReference>
<comment type="caution">
    <text evidence="1">The sequence shown here is derived from an EMBL/GenBank/DDBJ whole genome shotgun (WGS) entry which is preliminary data.</text>
</comment>
<dbReference type="RefSeq" id="WP_305995763.1">
    <property type="nucleotide sequence ID" value="NZ_JAVALS010000003.1"/>
</dbReference>
<reference evidence="1 2" key="1">
    <citation type="submission" date="2023-08" db="EMBL/GenBank/DDBJ databases">
        <title>Arthrobacter horti sp. nov., isolated from forest soil.</title>
        <authorList>
            <person name="Park M."/>
        </authorList>
    </citation>
    <scope>NUCLEOTIDE SEQUENCE [LARGE SCALE GENOMIC DNA]</scope>
    <source>
        <strain evidence="1 2">YJM1</strain>
    </source>
</reference>